<dbReference type="PANTHER" id="PTHR47554">
    <property type="entry name" value="SORTING NEXIN MVP1"/>
    <property type="match status" value="1"/>
</dbReference>
<dbReference type="EMBL" id="CVQI01036651">
    <property type="protein sequence ID" value="CRK47511.1"/>
    <property type="molecule type" value="Genomic_DNA"/>
</dbReference>
<dbReference type="SUPFAM" id="SSF49899">
    <property type="entry name" value="Concanavalin A-like lectins/glucanases"/>
    <property type="match status" value="1"/>
</dbReference>
<dbReference type="InterPro" id="IPR000757">
    <property type="entry name" value="Beta-glucanase-like"/>
</dbReference>
<feature type="non-terminal residue" evidence="2">
    <location>
        <position position="125"/>
    </location>
</feature>
<dbReference type="GO" id="GO:0005829">
    <property type="term" value="C:cytosol"/>
    <property type="evidence" value="ECO:0007669"/>
    <property type="project" value="GOC"/>
</dbReference>
<gene>
    <name evidence="2" type="ORF">BN1723_016763</name>
</gene>
<sequence>MPKGSVGTVMASSHYMWYGSVKARMKTSRGRGVVTAFILLSDVKDEIDYEWEDGSNGRVNASGVAKVFAAARLGADEQASIMAIIAPNGNDVAVGRNEFNVFLALIGLAQEGEAISLDGVDERRR</sequence>
<reference evidence="3" key="1">
    <citation type="submission" date="2015-05" db="EMBL/GenBank/DDBJ databases">
        <authorList>
            <person name="Fogelqvist Johan"/>
        </authorList>
    </citation>
    <scope>NUCLEOTIDE SEQUENCE [LARGE SCALE GENOMIC DNA]</scope>
</reference>
<evidence type="ECO:0000313" key="3">
    <source>
        <dbReference type="Proteomes" id="UP000045706"/>
    </source>
</evidence>
<dbReference type="Gene3D" id="2.60.120.200">
    <property type="match status" value="1"/>
</dbReference>
<dbReference type="GO" id="GO:0032266">
    <property type="term" value="F:phosphatidylinositol-3-phosphate binding"/>
    <property type="evidence" value="ECO:0007669"/>
    <property type="project" value="TreeGrafter"/>
</dbReference>
<dbReference type="PANTHER" id="PTHR47554:SF1">
    <property type="entry name" value="SORTING NEXIN MVP1"/>
    <property type="match status" value="1"/>
</dbReference>
<dbReference type="GO" id="GO:0042147">
    <property type="term" value="P:retrograde transport, endosome to Golgi"/>
    <property type="evidence" value="ECO:0007669"/>
    <property type="project" value="InterPro"/>
</dbReference>
<evidence type="ECO:0000259" key="1">
    <source>
        <dbReference type="Pfam" id="PF00722"/>
    </source>
</evidence>
<dbReference type="Pfam" id="PF00722">
    <property type="entry name" value="Glyco_hydro_16"/>
    <property type="match status" value="1"/>
</dbReference>
<dbReference type="Proteomes" id="UP000045706">
    <property type="component" value="Unassembled WGS sequence"/>
</dbReference>
<name>A0A0G4NMB9_VERLO</name>
<dbReference type="GO" id="GO:0006623">
    <property type="term" value="P:protein targeting to vacuole"/>
    <property type="evidence" value="ECO:0007669"/>
    <property type="project" value="TreeGrafter"/>
</dbReference>
<dbReference type="AlphaFoldDB" id="A0A0G4NMB9"/>
<feature type="domain" description="GH16" evidence="1">
    <location>
        <begin position="3"/>
        <end position="58"/>
    </location>
</feature>
<proteinExistence type="predicted"/>
<dbReference type="InterPro" id="IPR013320">
    <property type="entry name" value="ConA-like_dom_sf"/>
</dbReference>
<dbReference type="GO" id="GO:0005768">
    <property type="term" value="C:endosome"/>
    <property type="evidence" value="ECO:0007669"/>
    <property type="project" value="TreeGrafter"/>
</dbReference>
<dbReference type="InterPro" id="IPR028662">
    <property type="entry name" value="SNX8/Mvp1"/>
</dbReference>
<dbReference type="GO" id="GO:0005975">
    <property type="term" value="P:carbohydrate metabolic process"/>
    <property type="evidence" value="ECO:0007669"/>
    <property type="project" value="InterPro"/>
</dbReference>
<dbReference type="GO" id="GO:0004553">
    <property type="term" value="F:hydrolase activity, hydrolyzing O-glycosyl compounds"/>
    <property type="evidence" value="ECO:0007669"/>
    <property type="project" value="InterPro"/>
</dbReference>
<evidence type="ECO:0000313" key="2">
    <source>
        <dbReference type="EMBL" id="CRK47511.1"/>
    </source>
</evidence>
<accession>A0A0G4NMB9</accession>
<organism evidence="2 3">
    <name type="scientific">Verticillium longisporum</name>
    <name type="common">Verticillium dahliae var. longisporum</name>
    <dbReference type="NCBI Taxonomy" id="100787"/>
    <lineage>
        <taxon>Eukaryota</taxon>
        <taxon>Fungi</taxon>
        <taxon>Dikarya</taxon>
        <taxon>Ascomycota</taxon>
        <taxon>Pezizomycotina</taxon>
        <taxon>Sordariomycetes</taxon>
        <taxon>Hypocreomycetidae</taxon>
        <taxon>Glomerellales</taxon>
        <taxon>Plectosphaerellaceae</taxon>
        <taxon>Verticillium</taxon>
    </lineage>
</organism>
<protein>
    <recommendedName>
        <fullName evidence="1">GH16 domain-containing protein</fullName>
    </recommendedName>
</protein>